<dbReference type="RefSeq" id="WP_344911137.1">
    <property type="nucleotide sequence ID" value="NZ_BAABDL010000054.1"/>
</dbReference>
<feature type="transmembrane region" description="Helical" evidence="1">
    <location>
        <begin position="17"/>
        <end position="36"/>
    </location>
</feature>
<reference evidence="3" key="1">
    <citation type="journal article" date="2019" name="Int. J. Syst. Evol. Microbiol.">
        <title>The Global Catalogue of Microorganisms (GCM) 10K type strain sequencing project: providing services to taxonomists for standard genome sequencing and annotation.</title>
        <authorList>
            <consortium name="The Broad Institute Genomics Platform"/>
            <consortium name="The Broad Institute Genome Sequencing Center for Infectious Disease"/>
            <person name="Wu L."/>
            <person name="Ma J."/>
        </authorList>
    </citation>
    <scope>NUCLEOTIDE SEQUENCE [LARGE SCALE GENOMIC DNA]</scope>
    <source>
        <strain evidence="3">JCM 17250</strain>
    </source>
</reference>
<proteinExistence type="predicted"/>
<evidence type="ECO:0008006" key="4">
    <source>
        <dbReference type="Google" id="ProtNLM"/>
    </source>
</evidence>
<dbReference type="Proteomes" id="UP001501734">
    <property type="component" value="Unassembled WGS sequence"/>
</dbReference>
<dbReference type="EMBL" id="BAABDL010000054">
    <property type="protein sequence ID" value="GAA4066237.1"/>
    <property type="molecule type" value="Genomic_DNA"/>
</dbReference>
<name>A0ABP7VG85_9BACI</name>
<keyword evidence="1" id="KW-1133">Transmembrane helix</keyword>
<evidence type="ECO:0000313" key="2">
    <source>
        <dbReference type="EMBL" id="GAA4066237.1"/>
    </source>
</evidence>
<comment type="caution">
    <text evidence="2">The sequence shown here is derived from an EMBL/GenBank/DDBJ whole genome shotgun (WGS) entry which is preliminary data.</text>
</comment>
<accession>A0ABP7VG85</accession>
<keyword evidence="3" id="KW-1185">Reference proteome</keyword>
<protein>
    <recommendedName>
        <fullName evidence="4">Tfp pilus assembly protein PilN</fullName>
    </recommendedName>
</protein>
<gene>
    <name evidence="2" type="ORF">GCM10022410_10850</name>
</gene>
<keyword evidence="1" id="KW-0472">Membrane</keyword>
<evidence type="ECO:0000256" key="1">
    <source>
        <dbReference type="SAM" id="Phobius"/>
    </source>
</evidence>
<keyword evidence="1" id="KW-0812">Transmembrane</keyword>
<evidence type="ECO:0000313" key="3">
    <source>
        <dbReference type="Proteomes" id="UP001501734"/>
    </source>
</evidence>
<organism evidence="2 3">
    <name type="scientific">Amphibacillus indicireducens</name>
    <dbReference type="NCBI Taxonomy" id="1076330"/>
    <lineage>
        <taxon>Bacteria</taxon>
        <taxon>Bacillati</taxon>
        <taxon>Bacillota</taxon>
        <taxon>Bacilli</taxon>
        <taxon>Bacillales</taxon>
        <taxon>Bacillaceae</taxon>
        <taxon>Amphibacillus</taxon>
    </lineage>
</organism>
<sequence length="182" mass="21028">MIEINFFERKKKDYSPLILVAIFIVGLFVIGGYVILVNGNLQTQHEENLTKISQQQTIVTELREIQTFSNQVRDIAADLELLQDNQYPTPQIYQTIEQLLPESDALYLLDYTFSINEGIRLSVQLVGLDQVIEIQRSLFNLSYVTHVELETVDLVNEEELHYVVNLIAEIDRDQLSEVIQND</sequence>